<accession>G0VGL1</accession>
<evidence type="ECO:0000256" key="8">
    <source>
        <dbReference type="ARBA" id="ARBA00022763"/>
    </source>
</evidence>
<keyword evidence="16" id="KW-0539">Nucleus</keyword>
<keyword evidence="9" id="KW-0378">Hydrolase</keyword>
<dbReference type="GO" id="GO:0000781">
    <property type="term" value="C:chromosome, telomeric region"/>
    <property type="evidence" value="ECO:0007669"/>
    <property type="project" value="UniProtKB-SubCell"/>
</dbReference>
<dbReference type="GO" id="GO:0043564">
    <property type="term" value="C:Ku70:Ku80 complex"/>
    <property type="evidence" value="ECO:0007669"/>
    <property type="project" value="EnsemblFungi"/>
</dbReference>
<dbReference type="OrthoDB" id="30826at2759"/>
<dbReference type="Pfam" id="PF02735">
    <property type="entry name" value="Ku"/>
    <property type="match status" value="1"/>
</dbReference>
<keyword evidence="20" id="KW-1185">Reference proteome</keyword>
<dbReference type="InterPro" id="IPR036465">
    <property type="entry name" value="vWFA_dom_sf"/>
</dbReference>
<dbReference type="InterPro" id="IPR016194">
    <property type="entry name" value="SPOC-like_C_dom_sf"/>
</dbReference>
<dbReference type="GO" id="GO:0003678">
    <property type="term" value="F:DNA helicase activity"/>
    <property type="evidence" value="ECO:0007669"/>
    <property type="project" value="UniProtKB-EC"/>
</dbReference>
<evidence type="ECO:0000256" key="2">
    <source>
        <dbReference type="ARBA" id="ARBA00004574"/>
    </source>
</evidence>
<dbReference type="GO" id="GO:0006303">
    <property type="term" value="P:double-strand break repair via nonhomologous end joining"/>
    <property type="evidence" value="ECO:0007669"/>
    <property type="project" value="EnsemblFungi"/>
</dbReference>
<dbReference type="GO" id="GO:0000724">
    <property type="term" value="P:double-strand break repair via homologous recombination"/>
    <property type="evidence" value="ECO:0007669"/>
    <property type="project" value="EnsemblFungi"/>
</dbReference>
<dbReference type="GO" id="GO:0007535">
    <property type="term" value="P:donor selection"/>
    <property type="evidence" value="ECO:0007669"/>
    <property type="project" value="EnsemblFungi"/>
</dbReference>
<dbReference type="Gene3D" id="3.40.50.410">
    <property type="entry name" value="von Willebrand factor, type A domain"/>
    <property type="match status" value="1"/>
</dbReference>
<dbReference type="STRING" id="1064592.G0VGL1"/>
<comment type="subcellular location">
    <subcellularLocation>
        <location evidence="2">Chromosome</location>
        <location evidence="2">Telomere</location>
    </subcellularLocation>
    <subcellularLocation>
        <location evidence="1">Nucleus</location>
    </subcellularLocation>
</comment>
<evidence type="ECO:0000256" key="4">
    <source>
        <dbReference type="ARBA" id="ARBA00012551"/>
    </source>
</evidence>
<dbReference type="Proteomes" id="UP000001640">
    <property type="component" value="Chromosome 6"/>
</dbReference>
<evidence type="ECO:0000256" key="11">
    <source>
        <dbReference type="ARBA" id="ARBA00022840"/>
    </source>
</evidence>
<evidence type="ECO:0000256" key="10">
    <source>
        <dbReference type="ARBA" id="ARBA00022806"/>
    </source>
</evidence>
<evidence type="ECO:0000256" key="16">
    <source>
        <dbReference type="ARBA" id="ARBA00023242"/>
    </source>
</evidence>
<gene>
    <name evidence="19" type="primary">NCAS0F01480</name>
    <name evidence="19" type="ordered locus">NCAS_0F01480</name>
</gene>
<dbReference type="AlphaFoldDB" id="G0VGL1"/>
<evidence type="ECO:0000256" key="12">
    <source>
        <dbReference type="ARBA" id="ARBA00022895"/>
    </source>
</evidence>
<evidence type="ECO:0000313" key="20">
    <source>
        <dbReference type="Proteomes" id="UP000001640"/>
    </source>
</evidence>
<dbReference type="GeneID" id="96904280"/>
<evidence type="ECO:0000256" key="13">
    <source>
        <dbReference type="ARBA" id="ARBA00023125"/>
    </source>
</evidence>
<evidence type="ECO:0000256" key="3">
    <source>
        <dbReference type="ARBA" id="ARBA00007726"/>
    </source>
</evidence>
<name>G0VGL1_NAUCA</name>
<keyword evidence="11" id="KW-0067">ATP-binding</keyword>
<dbReference type="GO" id="GO:0070034">
    <property type="term" value="F:telomerase RNA binding"/>
    <property type="evidence" value="ECO:0007669"/>
    <property type="project" value="EnsemblFungi"/>
</dbReference>
<dbReference type="GO" id="GO:0003690">
    <property type="term" value="F:double-stranded DNA binding"/>
    <property type="evidence" value="ECO:0007669"/>
    <property type="project" value="TreeGrafter"/>
</dbReference>
<dbReference type="GO" id="GO:0000723">
    <property type="term" value="P:telomere maintenance"/>
    <property type="evidence" value="ECO:0007669"/>
    <property type="project" value="EnsemblFungi"/>
</dbReference>
<keyword evidence="12" id="KW-0779">Telomere</keyword>
<dbReference type="GO" id="GO:0042162">
    <property type="term" value="F:telomeric DNA binding"/>
    <property type="evidence" value="ECO:0007669"/>
    <property type="project" value="EnsemblFungi"/>
</dbReference>
<keyword evidence="6" id="KW-0158">Chromosome</keyword>
<dbReference type="GO" id="GO:0016787">
    <property type="term" value="F:hydrolase activity"/>
    <property type="evidence" value="ECO:0007669"/>
    <property type="project" value="UniProtKB-KW"/>
</dbReference>
<dbReference type="GO" id="GO:0097695">
    <property type="term" value="P:establishment of protein-containing complex localization to telomere"/>
    <property type="evidence" value="ECO:0007669"/>
    <property type="project" value="EnsemblFungi"/>
</dbReference>
<evidence type="ECO:0000256" key="17">
    <source>
        <dbReference type="ARBA" id="ARBA00031847"/>
    </source>
</evidence>
<dbReference type="EMBL" id="HE576757">
    <property type="protein sequence ID" value="CCC70632.1"/>
    <property type="molecule type" value="Genomic_DNA"/>
</dbReference>
<dbReference type="EC" id="3.6.4.12" evidence="4"/>
<keyword evidence="8" id="KW-0227">DNA damage</keyword>
<feature type="domain" description="Ku" evidence="18">
    <location>
        <begin position="303"/>
        <end position="455"/>
    </location>
</feature>
<dbReference type="HOGENOM" id="CLU_029650_0_0_1"/>
<protein>
    <recommendedName>
        <fullName evidence="5">ATP-dependent DNA helicase II subunit 2</fullName>
        <ecNumber evidence="4">3.6.4.12</ecNumber>
    </recommendedName>
    <alternativeName>
        <fullName evidence="17">ATP-dependent DNA helicase II subunit Ku80</fullName>
    </alternativeName>
</protein>
<keyword evidence="13" id="KW-0238">DNA-binding</keyword>
<evidence type="ECO:0000256" key="15">
    <source>
        <dbReference type="ARBA" id="ARBA00023204"/>
    </source>
</evidence>
<dbReference type="GO" id="GO:0034502">
    <property type="term" value="P:protein localization to chromosome"/>
    <property type="evidence" value="ECO:0007669"/>
    <property type="project" value="EnsemblFungi"/>
</dbReference>
<dbReference type="SMART" id="SM00559">
    <property type="entry name" value="Ku78"/>
    <property type="match status" value="1"/>
</dbReference>
<dbReference type="PANTHER" id="PTHR12604">
    <property type="entry name" value="KU AUTOANTIGEN DNA HELICASE"/>
    <property type="match status" value="1"/>
</dbReference>
<dbReference type="FunCoup" id="G0VGL1">
    <property type="interactions" value="184"/>
</dbReference>
<dbReference type="PANTHER" id="PTHR12604:SF4">
    <property type="entry name" value="X-RAY REPAIR CROSS-COMPLEMENTING PROTEIN 5"/>
    <property type="match status" value="1"/>
</dbReference>
<evidence type="ECO:0000256" key="5">
    <source>
        <dbReference type="ARBA" id="ARBA00021792"/>
    </source>
</evidence>
<keyword evidence="15" id="KW-0234">DNA repair</keyword>
<dbReference type="RefSeq" id="XP_003676987.1">
    <property type="nucleotide sequence ID" value="XM_003676939.1"/>
</dbReference>
<dbReference type="InterPro" id="IPR006164">
    <property type="entry name" value="DNA_bd_Ku70/Ku80"/>
</dbReference>
<keyword evidence="14" id="KW-0233">DNA recombination</keyword>
<comment type="similarity">
    <text evidence="3">Belongs to the ku80 family.</text>
</comment>
<dbReference type="SUPFAM" id="SSF100939">
    <property type="entry name" value="SPOC domain-like"/>
    <property type="match status" value="1"/>
</dbReference>
<dbReference type="Pfam" id="PF03731">
    <property type="entry name" value="Ku_N"/>
    <property type="match status" value="1"/>
</dbReference>
<evidence type="ECO:0000256" key="7">
    <source>
        <dbReference type="ARBA" id="ARBA00022741"/>
    </source>
</evidence>
<dbReference type="FunFam" id="2.40.290.10:FF:000009">
    <property type="entry name" value="ATP-dependent DNA helicase II subunit 2"/>
    <property type="match status" value="1"/>
</dbReference>
<evidence type="ECO:0000256" key="6">
    <source>
        <dbReference type="ARBA" id="ARBA00022454"/>
    </source>
</evidence>
<dbReference type="SUPFAM" id="SSF53300">
    <property type="entry name" value="vWA-like"/>
    <property type="match status" value="1"/>
</dbReference>
<dbReference type="KEGG" id="ncs:NCAS_0F01480"/>
<dbReference type="InterPro" id="IPR024193">
    <property type="entry name" value="Ku80"/>
</dbReference>
<evidence type="ECO:0000256" key="14">
    <source>
        <dbReference type="ARBA" id="ARBA00023172"/>
    </source>
</evidence>
<proteinExistence type="inferred from homology"/>
<evidence type="ECO:0000256" key="1">
    <source>
        <dbReference type="ARBA" id="ARBA00004123"/>
    </source>
</evidence>
<keyword evidence="7" id="KW-0547">Nucleotide-binding</keyword>
<dbReference type="InterPro" id="IPR005161">
    <property type="entry name" value="Ku_N"/>
</dbReference>
<dbReference type="CDD" id="cd00873">
    <property type="entry name" value="KU80"/>
    <property type="match status" value="1"/>
</dbReference>
<reference key="2">
    <citation type="submission" date="2011-08" db="EMBL/GenBank/DDBJ databases">
        <title>Genome sequence of Naumovozyma castellii.</title>
        <authorList>
            <person name="Gordon J.L."/>
            <person name="Armisen D."/>
            <person name="Proux-Wera E."/>
            <person name="OhEigeartaigh S.S."/>
            <person name="Byrne K.P."/>
            <person name="Wolfe K.H."/>
        </authorList>
    </citation>
    <scope>NUCLEOTIDE SEQUENCE</scope>
    <source>
        <strain>Type strain:CBS 4309</strain>
    </source>
</reference>
<dbReference type="Gene3D" id="2.40.290.10">
    <property type="match status" value="1"/>
</dbReference>
<evidence type="ECO:0000256" key="9">
    <source>
        <dbReference type="ARBA" id="ARBA00022801"/>
    </source>
</evidence>
<reference evidence="19 20" key="1">
    <citation type="journal article" date="2011" name="Proc. Natl. Acad. Sci. U.S.A.">
        <title>Evolutionary erosion of yeast sex chromosomes by mating-type switching accidents.</title>
        <authorList>
            <person name="Gordon J.L."/>
            <person name="Armisen D."/>
            <person name="Proux-Wera E."/>
            <person name="Oheigeartaigh S.S."/>
            <person name="Byrne K.P."/>
            <person name="Wolfe K.H."/>
        </authorList>
    </citation>
    <scope>NUCLEOTIDE SEQUENCE [LARGE SCALE GENOMIC DNA]</scope>
    <source>
        <strain evidence="20">ATCC 76901 / BCRC 22586 / CBS 4309 / NBRC 1992 / NRRL Y-12630</strain>
    </source>
</reference>
<evidence type="ECO:0000313" key="19">
    <source>
        <dbReference type="EMBL" id="CCC70632.1"/>
    </source>
</evidence>
<evidence type="ECO:0000259" key="18">
    <source>
        <dbReference type="SMART" id="SM00559"/>
    </source>
</evidence>
<organism evidence="19 20">
    <name type="scientific">Naumovozyma castellii</name>
    <name type="common">Yeast</name>
    <name type="synonym">Saccharomyces castellii</name>
    <dbReference type="NCBI Taxonomy" id="27288"/>
    <lineage>
        <taxon>Eukaryota</taxon>
        <taxon>Fungi</taxon>
        <taxon>Dikarya</taxon>
        <taxon>Ascomycota</taxon>
        <taxon>Saccharomycotina</taxon>
        <taxon>Saccharomycetes</taxon>
        <taxon>Saccharomycetales</taxon>
        <taxon>Saccharomycetaceae</taxon>
        <taxon>Naumovozyma</taxon>
    </lineage>
</organism>
<dbReference type="OMA" id="DIRGFMD"/>
<keyword evidence="10" id="KW-0347">Helicase</keyword>
<dbReference type="InParanoid" id="G0VGL1"/>
<sequence>MSAESTTFIVDVSKNMINNDNVSKAMAYIEFTLLEKCKKKRKTDWTSLYAANSIETSNSQEVPNVSQLSPFIAPVTSDDVAATMRRLQKQCEVKNEADDMESSMVQCLLVASLDIREQFGAKKMLRQIMVFTDDLNGLNFNDEEIDVLVGEIDSRIILVDCQEDSEDGEEEGKKNVDKAWLKLIKKLPGSMILPMDDLLLEITSPKPAVVKPVRVFNGELRLGANIDSNAESNADDMNCLSMKVEGYPATKSLQSLNRRNTIKTVTGENHSTKYIPVKSVIEYEVINPKESSQDADDKNDARPVTVSRDSITKAYRYGADYVVLPSTLQSQLVYETFPGLDIRGFMDMELLPRYYLNSESTFIIADTRLGGLADSVTFGVLVDVLLNNRKVAVARYVPKANSEVQMCVLVPLFVAHHDQSFSGEGEENFVRTLVLNRLPFAEDERVSDFPRLTNRRSTSGRTLPEDKNEIDELDVLMEEFVDSMDTDNLLNVPDPEYYKPISQVTQDTTLRLPTKEVKELENEQDPLRIPAIGVHRQQQVLLEWIHQKVIMGSDAFDIPDIPDKLREQIAPHVNKKVDLSKLLDLLQIKKVEKSAEHGKSEHIEEGPVEIPSLAALLEKGKREST</sequence>
<dbReference type="GO" id="GO:0003684">
    <property type="term" value="F:damaged DNA binding"/>
    <property type="evidence" value="ECO:0007669"/>
    <property type="project" value="InterPro"/>
</dbReference>
<dbReference type="GO" id="GO:0031509">
    <property type="term" value="P:subtelomeric heterochromatin formation"/>
    <property type="evidence" value="ECO:0007669"/>
    <property type="project" value="EnsemblFungi"/>
</dbReference>
<dbReference type="GO" id="GO:0005524">
    <property type="term" value="F:ATP binding"/>
    <property type="evidence" value="ECO:0007669"/>
    <property type="project" value="UniProtKB-KW"/>
</dbReference>
<dbReference type="eggNOG" id="KOG2326">
    <property type="taxonomic scope" value="Eukaryota"/>
</dbReference>